<accession>A0A379QNA6</accession>
<dbReference type="InterPro" id="IPR054075">
    <property type="entry name" value="Gp53-like_C"/>
</dbReference>
<protein>
    <submittedName>
        <fullName evidence="2">Fels-2 prophage Pin</fullName>
    </submittedName>
</protein>
<proteinExistence type="predicted"/>
<evidence type="ECO:0000259" key="1">
    <source>
        <dbReference type="Pfam" id="PF21882"/>
    </source>
</evidence>
<feature type="domain" description="Putative tail fiber protein gp53-like C-terminal" evidence="1">
    <location>
        <begin position="299"/>
        <end position="359"/>
    </location>
</feature>
<dbReference type="Proteomes" id="UP000254597">
    <property type="component" value="Unassembled WGS sequence"/>
</dbReference>
<dbReference type="Pfam" id="PF21882">
    <property type="entry name" value="Gp53-like_C"/>
    <property type="match status" value="1"/>
</dbReference>
<dbReference type="AlphaFoldDB" id="A0A379QNA6"/>
<sequence length="371" mass="41418">MEKFIKTPFASMGDRNDIPDAIQSTGDVSMTTGYGYDYERDQTSDENAKNIERQKMNWLFYIITQALNEYQSLGAPDFITPELNNGTEYSYKKSAIVRYNDLLYISLVNDNTSLPIDDTKWSQLVLQNSNIFDGYLKINNLLSEINEKGVSAQKTARKNIGIDGDIAYRDRQNTFTEINTFKNEVAAEDALHIGRQGYKQGGLHFWGSSTWVNPYVNSSDPMTVGLEIKQELERGKSKWRIQCTDARSLALVIGGVETYPTLSVNNVKPDANGNVKVSTGTTYSNSASKSANGWFRDSSTGVIRQWGIGALNTTISFPMAFPTACTSIQVAMLNVDPDDAMSIHDVTATSFRPYNYWGKSEMQVIWGADGY</sequence>
<reference evidence="2 3" key="1">
    <citation type="submission" date="2018-06" db="EMBL/GenBank/DDBJ databases">
        <authorList>
            <consortium name="Pathogen Informatics"/>
            <person name="Doyle S."/>
        </authorList>
    </citation>
    <scope>NUCLEOTIDE SEQUENCE [LARGE SCALE GENOMIC DNA]</scope>
    <source>
        <strain evidence="2 3">NCTC10252</strain>
    </source>
</reference>
<evidence type="ECO:0000313" key="3">
    <source>
        <dbReference type="Proteomes" id="UP000254597"/>
    </source>
</evidence>
<organism evidence="2 3">
    <name type="scientific">Salmonella enterica</name>
    <name type="common">Salmonella choleraesuis</name>
    <dbReference type="NCBI Taxonomy" id="28901"/>
    <lineage>
        <taxon>Bacteria</taxon>
        <taxon>Pseudomonadati</taxon>
        <taxon>Pseudomonadota</taxon>
        <taxon>Gammaproteobacteria</taxon>
        <taxon>Enterobacterales</taxon>
        <taxon>Enterobacteriaceae</taxon>
        <taxon>Salmonella</taxon>
    </lineage>
</organism>
<evidence type="ECO:0000313" key="2">
    <source>
        <dbReference type="EMBL" id="SUF57502.1"/>
    </source>
</evidence>
<name>A0A379QNA6_SALER</name>
<dbReference type="EMBL" id="UGWP01000004">
    <property type="protein sequence ID" value="SUF57502.1"/>
    <property type="molecule type" value="Genomic_DNA"/>
</dbReference>
<dbReference type="Gene3D" id="2.60.40.3940">
    <property type="match status" value="1"/>
</dbReference>
<gene>
    <name evidence="2" type="primary">pin</name>
    <name evidence="2" type="ORF">NCTC10252_02771</name>
</gene>